<protein>
    <submittedName>
        <fullName evidence="2">Uncharacterized protein</fullName>
    </submittedName>
</protein>
<dbReference type="Proteomes" id="UP000886814">
    <property type="component" value="Unassembled WGS sequence"/>
</dbReference>
<comment type="caution">
    <text evidence="2">The sequence shown here is derived from an EMBL/GenBank/DDBJ whole genome shotgun (WGS) entry which is preliminary data.</text>
</comment>
<proteinExistence type="predicted"/>
<dbReference type="Pfam" id="PF18975">
    <property type="entry name" value="DUF5711"/>
    <property type="match status" value="1"/>
</dbReference>
<accession>A0A9D1TG10</accession>
<keyword evidence="1" id="KW-1133">Transmembrane helix</keyword>
<feature type="transmembrane region" description="Helical" evidence="1">
    <location>
        <begin position="35"/>
        <end position="53"/>
    </location>
</feature>
<reference evidence="2" key="1">
    <citation type="journal article" date="2021" name="PeerJ">
        <title>Extensive microbial diversity within the chicken gut microbiome revealed by metagenomics and culture.</title>
        <authorList>
            <person name="Gilroy R."/>
            <person name="Ravi A."/>
            <person name="Getino M."/>
            <person name="Pursley I."/>
            <person name="Horton D.L."/>
            <person name="Alikhan N.F."/>
            <person name="Baker D."/>
            <person name="Gharbi K."/>
            <person name="Hall N."/>
            <person name="Watson M."/>
            <person name="Adriaenssens E.M."/>
            <person name="Foster-Nyarko E."/>
            <person name="Jarju S."/>
            <person name="Secka A."/>
            <person name="Antonio M."/>
            <person name="Oren A."/>
            <person name="Chaudhuri R.R."/>
            <person name="La Ragione R."/>
            <person name="Hildebrand F."/>
            <person name="Pallen M.J."/>
        </authorList>
    </citation>
    <scope>NUCLEOTIDE SEQUENCE</scope>
    <source>
        <strain evidence="2">CHK195-9823</strain>
    </source>
</reference>
<reference evidence="2" key="2">
    <citation type="submission" date="2021-04" db="EMBL/GenBank/DDBJ databases">
        <authorList>
            <person name="Gilroy R."/>
        </authorList>
    </citation>
    <scope>NUCLEOTIDE SEQUENCE</scope>
    <source>
        <strain evidence="2">CHK195-9823</strain>
    </source>
</reference>
<keyword evidence="1" id="KW-0812">Transmembrane</keyword>
<evidence type="ECO:0000313" key="2">
    <source>
        <dbReference type="EMBL" id="HIV39434.1"/>
    </source>
</evidence>
<evidence type="ECO:0000256" key="1">
    <source>
        <dbReference type="SAM" id="Phobius"/>
    </source>
</evidence>
<organism evidence="2 3">
    <name type="scientific">Candidatus Blautia stercorigallinarum</name>
    <dbReference type="NCBI Taxonomy" id="2838501"/>
    <lineage>
        <taxon>Bacteria</taxon>
        <taxon>Bacillati</taxon>
        <taxon>Bacillota</taxon>
        <taxon>Clostridia</taxon>
        <taxon>Lachnospirales</taxon>
        <taxon>Lachnospiraceae</taxon>
        <taxon>Blautia</taxon>
    </lineage>
</organism>
<dbReference type="InterPro" id="IPR043765">
    <property type="entry name" value="DUF5711"/>
</dbReference>
<name>A0A9D1TG10_9FIRM</name>
<evidence type="ECO:0000313" key="3">
    <source>
        <dbReference type="Proteomes" id="UP000886814"/>
    </source>
</evidence>
<dbReference type="EMBL" id="DXIQ01000069">
    <property type="protein sequence ID" value="HIV39434.1"/>
    <property type="molecule type" value="Genomic_DNA"/>
</dbReference>
<keyword evidence="1" id="KW-0472">Membrane</keyword>
<dbReference type="AlphaFoldDB" id="A0A9D1TG10"/>
<sequence>MNLKEIFNFEKMDLRKSRFSDFWYFFRRIRPNRTMVILGVLIIAAVAGIVFVFNHVDQNYDVLSTVENEDTQSSEYIQMGDDLLKYGNESVSLLSQSGDTLWNQTYDMSDPAVSILEDTAAIYDRRGTSMYVVKIDGPVGPISTDFPIVKAEVTLSGSVAAILEDGEKTWVNYYSSDGSLIVENQTRMENNGYPLDLAVSPDGAVIAVSYLIVDSGEISSHLVFYNFGQAGQGQVDNVVAEFTYEDTVVPDLVYFSEGTCVAFRDDGFSVFQGGDTPEESENTQIDTQMISLFYNEEYFGIVTEGEEESYLMTLYGPEGRQRCSREFDMEYQNISVSGERIILWDGPQVEIYDLGGKLKFQGDVREGTVRNLFQMSRNRYLLISDEGIKMIRLTW</sequence>
<gene>
    <name evidence="2" type="ORF">H9747_10650</name>
</gene>